<keyword evidence="2" id="KW-0012">Acyltransferase</keyword>
<comment type="caution">
    <text evidence="5">The sequence shown here is derived from an EMBL/GenBank/DDBJ whole genome shotgun (WGS) entry which is preliminary data.</text>
</comment>
<gene>
    <name evidence="5" type="ORF">EXU48_18290</name>
</gene>
<keyword evidence="1" id="KW-0808">Transferase</keyword>
<dbReference type="PROSITE" id="PS51186">
    <property type="entry name" value="GNAT"/>
    <property type="match status" value="1"/>
</dbReference>
<accession>A0ABY2DZS9</accession>
<evidence type="ECO:0000313" key="6">
    <source>
        <dbReference type="Proteomes" id="UP000504882"/>
    </source>
</evidence>
<dbReference type="Pfam" id="PF00583">
    <property type="entry name" value="Acetyltransf_1"/>
    <property type="match status" value="1"/>
</dbReference>
<proteinExistence type="predicted"/>
<reference evidence="5 6" key="1">
    <citation type="submission" date="2019-03" db="EMBL/GenBank/DDBJ databases">
        <title>Genomic features of bacteria from cold environments.</title>
        <authorList>
            <person name="Shen L."/>
        </authorList>
    </citation>
    <scope>NUCLEOTIDE SEQUENCE [LARGE SCALE GENOMIC DNA]</scope>
    <source>
        <strain evidence="6">T3246-1</strain>
    </source>
</reference>
<keyword evidence="6" id="KW-1185">Reference proteome</keyword>
<dbReference type="Proteomes" id="UP000504882">
    <property type="component" value="Unassembled WGS sequence"/>
</dbReference>
<name>A0ABY2DZS9_9MICO</name>
<dbReference type="PANTHER" id="PTHR43877:SF1">
    <property type="entry name" value="ACETYLTRANSFERASE"/>
    <property type="match status" value="1"/>
</dbReference>
<organism evidence="5 6">
    <name type="scientific">Occultella glacieicola</name>
    <dbReference type="NCBI Taxonomy" id="2518684"/>
    <lineage>
        <taxon>Bacteria</taxon>
        <taxon>Bacillati</taxon>
        <taxon>Actinomycetota</taxon>
        <taxon>Actinomycetes</taxon>
        <taxon>Micrococcales</taxon>
        <taxon>Ruaniaceae</taxon>
        <taxon>Occultella</taxon>
    </lineage>
</organism>
<dbReference type="SUPFAM" id="SSF55729">
    <property type="entry name" value="Acyl-CoA N-acyltransferases (Nat)"/>
    <property type="match status" value="1"/>
</dbReference>
<evidence type="ECO:0000259" key="4">
    <source>
        <dbReference type="PROSITE" id="PS51186"/>
    </source>
</evidence>
<dbReference type="InterPro" id="IPR050832">
    <property type="entry name" value="Bact_Acetyltransf"/>
</dbReference>
<evidence type="ECO:0000256" key="2">
    <source>
        <dbReference type="ARBA" id="ARBA00023315"/>
    </source>
</evidence>
<dbReference type="Gene3D" id="3.40.630.30">
    <property type="match status" value="1"/>
</dbReference>
<dbReference type="InterPro" id="IPR000182">
    <property type="entry name" value="GNAT_dom"/>
</dbReference>
<feature type="domain" description="N-acetyltransferase" evidence="4">
    <location>
        <begin position="41"/>
        <end position="200"/>
    </location>
</feature>
<feature type="compositionally biased region" description="Polar residues" evidence="3">
    <location>
        <begin position="272"/>
        <end position="282"/>
    </location>
</feature>
<feature type="compositionally biased region" description="Basic and acidic residues" evidence="3">
    <location>
        <begin position="242"/>
        <end position="270"/>
    </location>
</feature>
<dbReference type="CDD" id="cd04301">
    <property type="entry name" value="NAT_SF"/>
    <property type="match status" value="1"/>
</dbReference>
<sequence>MSIRSNGVGASAGAHNGRMVGADLAERTWRTVVSGLVRMGVSARVARAEDLEAVLPVLRAARAESPLGVQLINPDSEAVSELLRAWFGMENSSLIIAEVDDAIVGLALVQLIDVNLFSDIAYLHIEALYVDKEHRRRGVGRALMHQIAVVAARSAGERVVTMPLTGARSEQRFLSGLGFVPAGSRRIAETAALLRRLEQPAGARDKRVRGIDELIARRRRSRGLPETPPRGLSLVELADRAERQDRPDQDAHHDPIDPVDRDDRVDRDGQDGASSSMQVSRDVQTRRPDSSATAIS</sequence>
<dbReference type="EMBL" id="SMNA01000009">
    <property type="protein sequence ID" value="TDE90399.1"/>
    <property type="molecule type" value="Genomic_DNA"/>
</dbReference>
<protein>
    <submittedName>
        <fullName evidence="5">GNAT family N-acetyltransferase</fullName>
    </submittedName>
</protein>
<evidence type="ECO:0000313" key="5">
    <source>
        <dbReference type="EMBL" id="TDE90399.1"/>
    </source>
</evidence>
<evidence type="ECO:0000256" key="3">
    <source>
        <dbReference type="SAM" id="MobiDB-lite"/>
    </source>
</evidence>
<dbReference type="InterPro" id="IPR016181">
    <property type="entry name" value="Acyl_CoA_acyltransferase"/>
</dbReference>
<dbReference type="PANTHER" id="PTHR43877">
    <property type="entry name" value="AMINOALKYLPHOSPHONATE N-ACETYLTRANSFERASE-RELATED-RELATED"/>
    <property type="match status" value="1"/>
</dbReference>
<feature type="region of interest" description="Disordered" evidence="3">
    <location>
        <begin position="242"/>
        <end position="296"/>
    </location>
</feature>
<evidence type="ECO:0000256" key="1">
    <source>
        <dbReference type="ARBA" id="ARBA00022679"/>
    </source>
</evidence>